<evidence type="ECO:0000259" key="2">
    <source>
        <dbReference type="PROSITE" id="PS50112"/>
    </source>
</evidence>
<dbReference type="NCBIfam" id="TIGR00229">
    <property type="entry name" value="sensory_box"/>
    <property type="match status" value="2"/>
</dbReference>
<dbReference type="InterPro" id="IPR029787">
    <property type="entry name" value="Nucleotide_cyclase"/>
</dbReference>
<dbReference type="RefSeq" id="WP_218119778.1">
    <property type="nucleotide sequence ID" value="NZ_FMYI01000015.1"/>
</dbReference>
<evidence type="ECO:0000259" key="4">
    <source>
        <dbReference type="PROSITE" id="PS50887"/>
    </source>
</evidence>
<dbReference type="InterPro" id="IPR052163">
    <property type="entry name" value="DGC-Regulatory_Protein"/>
</dbReference>
<dbReference type="Gene3D" id="3.30.70.270">
    <property type="match status" value="1"/>
</dbReference>
<evidence type="ECO:0000313" key="5">
    <source>
        <dbReference type="EMBL" id="SDC64434.1"/>
    </source>
</evidence>
<dbReference type="NCBIfam" id="TIGR00254">
    <property type="entry name" value="GGDEF"/>
    <property type="match status" value="1"/>
</dbReference>
<dbReference type="FunFam" id="3.30.70.270:FF:000001">
    <property type="entry name" value="Diguanylate cyclase domain protein"/>
    <property type="match status" value="1"/>
</dbReference>
<dbReference type="Pfam" id="PF00989">
    <property type="entry name" value="PAS"/>
    <property type="match status" value="1"/>
</dbReference>
<dbReference type="InterPro" id="IPR035965">
    <property type="entry name" value="PAS-like_dom_sf"/>
</dbReference>
<evidence type="ECO:0000313" key="6">
    <source>
        <dbReference type="Proteomes" id="UP000242949"/>
    </source>
</evidence>
<gene>
    <name evidence="5" type="ORF">SAMN05421734_11514</name>
</gene>
<sequence length="551" mass="63762">MELSSQKIIDGMTDMVFVMRVDHQYERFIYEAINQKAKEELPLLSESIGLSIDEVNPPVLASILNYHYQKVLTTNEPIKYIDDYFVRENETKASETTLTPVFNHDVITHIVGVVKDITSLKQAEVQNERSKARLKQSRKRYKALFDENTDAIAYLNLSGDIIRMNNACRVFVQQFDQSGEDKNIFSLLKAGDLKLLLERFNEAKNQETVSVDLRHKTMDHVPIIIQVKFIPYVLDDQTEGIYCIIKDMTAEVTAKEALMQSEERFRLIAEHSSDLIQLVDHKEILLYASPSHESILGYDDQLLEQRSLLELVSDKHHTVLVKHFNRSKEKNETERFEVQLKTRDDRLQWFELQIEPIEDQNGRFNHFVVVGRDVEERKAYEEKLQYFAYHDPLTGVANRRLLSDRLEQVVAFYKRNQIPFAMIMIDIDDFKVINDDYGHDAGDVVIQEVAKRLQGSVREVDTVSRFGGDEFAILLPEIDTKENLSTVLVRIESMLQKPYLFSENNHFNIGISLGVYLHEDEQVDALSVLSQADHALYDAKRAGKNRTIIKS</sequence>
<dbReference type="Proteomes" id="UP000242949">
    <property type="component" value="Unassembled WGS sequence"/>
</dbReference>
<dbReference type="SMART" id="SM00267">
    <property type="entry name" value="GGDEF"/>
    <property type="match status" value="1"/>
</dbReference>
<dbReference type="InterPro" id="IPR001610">
    <property type="entry name" value="PAC"/>
</dbReference>
<name>A0A1G6NAK4_9BACI</name>
<dbReference type="PROSITE" id="PS50887">
    <property type="entry name" value="GGDEF"/>
    <property type="match status" value="1"/>
</dbReference>
<reference evidence="6" key="1">
    <citation type="submission" date="2016-09" db="EMBL/GenBank/DDBJ databases">
        <authorList>
            <person name="Varghese N."/>
            <person name="Submissions S."/>
        </authorList>
    </citation>
    <scope>NUCLEOTIDE SEQUENCE [LARGE SCALE GENOMIC DNA]</scope>
    <source>
        <strain evidence="6">S5</strain>
    </source>
</reference>
<dbReference type="CDD" id="cd00130">
    <property type="entry name" value="PAS"/>
    <property type="match status" value="1"/>
</dbReference>
<dbReference type="AlphaFoldDB" id="A0A1G6NAK4"/>
<dbReference type="PROSITE" id="PS50112">
    <property type="entry name" value="PAS"/>
    <property type="match status" value="1"/>
</dbReference>
<feature type="domain" description="PAS" evidence="2">
    <location>
        <begin position="261"/>
        <end position="331"/>
    </location>
</feature>
<dbReference type="PANTHER" id="PTHR46663:SF2">
    <property type="entry name" value="GGDEF DOMAIN-CONTAINING PROTEIN"/>
    <property type="match status" value="1"/>
</dbReference>
<dbReference type="SMART" id="SM00091">
    <property type="entry name" value="PAS"/>
    <property type="match status" value="2"/>
</dbReference>
<dbReference type="PANTHER" id="PTHR46663">
    <property type="entry name" value="DIGUANYLATE CYCLASE DGCT-RELATED"/>
    <property type="match status" value="1"/>
</dbReference>
<evidence type="ECO:0000256" key="1">
    <source>
        <dbReference type="SAM" id="Coils"/>
    </source>
</evidence>
<dbReference type="Gene3D" id="3.30.450.20">
    <property type="entry name" value="PAS domain"/>
    <property type="match status" value="3"/>
</dbReference>
<keyword evidence="6" id="KW-1185">Reference proteome</keyword>
<dbReference type="InterPro" id="IPR013767">
    <property type="entry name" value="PAS_fold"/>
</dbReference>
<dbReference type="PROSITE" id="PS50113">
    <property type="entry name" value="PAC"/>
    <property type="match status" value="1"/>
</dbReference>
<dbReference type="Pfam" id="PF13426">
    <property type="entry name" value="PAS_9"/>
    <property type="match status" value="1"/>
</dbReference>
<protein>
    <submittedName>
        <fullName evidence="5">PAS domain S-box-containing protein/diguanylate cyclase (GGDEF) domain-containing protein</fullName>
    </submittedName>
</protein>
<organism evidence="5 6">
    <name type="scientific">Pelagirhabdus alkalitolerans</name>
    <dbReference type="NCBI Taxonomy" id="1612202"/>
    <lineage>
        <taxon>Bacteria</taxon>
        <taxon>Bacillati</taxon>
        <taxon>Bacillota</taxon>
        <taxon>Bacilli</taxon>
        <taxon>Bacillales</taxon>
        <taxon>Bacillaceae</taxon>
        <taxon>Pelagirhabdus</taxon>
    </lineage>
</organism>
<dbReference type="EMBL" id="FMYI01000015">
    <property type="protein sequence ID" value="SDC64434.1"/>
    <property type="molecule type" value="Genomic_DNA"/>
</dbReference>
<feature type="domain" description="GGDEF" evidence="4">
    <location>
        <begin position="418"/>
        <end position="551"/>
    </location>
</feature>
<dbReference type="InterPro" id="IPR000700">
    <property type="entry name" value="PAS-assoc_C"/>
</dbReference>
<feature type="domain" description="PAC" evidence="3">
    <location>
        <begin position="334"/>
        <end position="386"/>
    </location>
</feature>
<dbReference type="CDD" id="cd01949">
    <property type="entry name" value="GGDEF"/>
    <property type="match status" value="1"/>
</dbReference>
<feature type="coiled-coil region" evidence="1">
    <location>
        <begin position="120"/>
        <end position="147"/>
    </location>
</feature>
<dbReference type="STRING" id="1612202.SAMN05421734_11514"/>
<dbReference type="SMART" id="SM00086">
    <property type="entry name" value="PAC"/>
    <property type="match status" value="3"/>
</dbReference>
<accession>A0A1G6NAK4</accession>
<dbReference type="Pfam" id="PF00990">
    <property type="entry name" value="GGDEF"/>
    <property type="match status" value="1"/>
</dbReference>
<proteinExistence type="predicted"/>
<evidence type="ECO:0000259" key="3">
    <source>
        <dbReference type="PROSITE" id="PS50113"/>
    </source>
</evidence>
<keyword evidence="1" id="KW-0175">Coiled coil</keyword>
<dbReference type="InterPro" id="IPR000160">
    <property type="entry name" value="GGDEF_dom"/>
</dbReference>
<dbReference type="SUPFAM" id="SSF55785">
    <property type="entry name" value="PYP-like sensor domain (PAS domain)"/>
    <property type="match status" value="3"/>
</dbReference>
<dbReference type="InterPro" id="IPR043128">
    <property type="entry name" value="Rev_trsase/Diguanyl_cyclase"/>
</dbReference>
<dbReference type="GO" id="GO:0006355">
    <property type="term" value="P:regulation of DNA-templated transcription"/>
    <property type="evidence" value="ECO:0007669"/>
    <property type="project" value="InterPro"/>
</dbReference>
<dbReference type="SUPFAM" id="SSF55073">
    <property type="entry name" value="Nucleotide cyclase"/>
    <property type="match status" value="1"/>
</dbReference>
<dbReference type="InterPro" id="IPR000014">
    <property type="entry name" value="PAS"/>
</dbReference>